<proteinExistence type="predicted"/>
<dbReference type="AlphaFoldDB" id="A0A915K411"/>
<reference evidence="3" key="1">
    <citation type="submission" date="2022-11" db="UniProtKB">
        <authorList>
            <consortium name="WormBaseParasite"/>
        </authorList>
    </citation>
    <scope>IDENTIFICATION</scope>
</reference>
<keyword evidence="2" id="KW-1185">Reference proteome</keyword>
<protein>
    <submittedName>
        <fullName evidence="3">Uncharacterized protein</fullName>
    </submittedName>
</protein>
<sequence>MHNKQVCNQKQISLKLKERKKFQVYEELTIKRFSDNVLGKPRKTSSSTDSSSRPSTPLTFE</sequence>
<name>A0A915K411_ROMCU</name>
<dbReference type="Proteomes" id="UP000887565">
    <property type="component" value="Unplaced"/>
</dbReference>
<evidence type="ECO:0000313" key="2">
    <source>
        <dbReference type="Proteomes" id="UP000887565"/>
    </source>
</evidence>
<feature type="region of interest" description="Disordered" evidence="1">
    <location>
        <begin position="36"/>
        <end position="61"/>
    </location>
</feature>
<dbReference type="WBParaSite" id="nRc.2.0.1.t33441-RA">
    <property type="protein sequence ID" value="nRc.2.0.1.t33441-RA"/>
    <property type="gene ID" value="nRc.2.0.1.g33441"/>
</dbReference>
<accession>A0A915K411</accession>
<organism evidence="2 3">
    <name type="scientific">Romanomermis culicivorax</name>
    <name type="common">Nematode worm</name>
    <dbReference type="NCBI Taxonomy" id="13658"/>
    <lineage>
        <taxon>Eukaryota</taxon>
        <taxon>Metazoa</taxon>
        <taxon>Ecdysozoa</taxon>
        <taxon>Nematoda</taxon>
        <taxon>Enoplea</taxon>
        <taxon>Dorylaimia</taxon>
        <taxon>Mermithida</taxon>
        <taxon>Mermithoidea</taxon>
        <taxon>Mermithidae</taxon>
        <taxon>Romanomermis</taxon>
    </lineage>
</organism>
<evidence type="ECO:0000256" key="1">
    <source>
        <dbReference type="SAM" id="MobiDB-lite"/>
    </source>
</evidence>
<feature type="compositionally biased region" description="Low complexity" evidence="1">
    <location>
        <begin position="44"/>
        <end position="61"/>
    </location>
</feature>
<evidence type="ECO:0000313" key="3">
    <source>
        <dbReference type="WBParaSite" id="nRc.2.0.1.t33441-RA"/>
    </source>
</evidence>